<organism evidence="1">
    <name type="scientific">candidate division WOR-3 bacterium</name>
    <dbReference type="NCBI Taxonomy" id="2052148"/>
    <lineage>
        <taxon>Bacteria</taxon>
        <taxon>Bacteria division WOR-3</taxon>
    </lineage>
</organism>
<gene>
    <name evidence="1" type="ORF">ENU66_09100</name>
</gene>
<dbReference type="Gene3D" id="3.40.50.150">
    <property type="entry name" value="Vaccinia Virus protein VP39"/>
    <property type="match status" value="1"/>
</dbReference>
<reference evidence="1" key="1">
    <citation type="journal article" date="2020" name="mSystems">
        <title>Genome- and Community-Level Interaction Insights into Carbon Utilization and Element Cycling Functions of Hydrothermarchaeota in Hydrothermal Sediment.</title>
        <authorList>
            <person name="Zhou Z."/>
            <person name="Liu Y."/>
            <person name="Xu W."/>
            <person name="Pan J."/>
            <person name="Luo Z.H."/>
            <person name="Li M."/>
        </authorList>
    </citation>
    <scope>NUCLEOTIDE SEQUENCE [LARGE SCALE GENOMIC DNA]</scope>
    <source>
        <strain evidence="1">SpSt-69</strain>
    </source>
</reference>
<comment type="caution">
    <text evidence="1">The sequence shown here is derived from an EMBL/GenBank/DDBJ whole genome shotgun (WGS) entry which is preliminary data.</text>
</comment>
<protein>
    <submittedName>
        <fullName evidence="1">DUF1156 domain-containing protein</fullName>
    </submittedName>
</protein>
<sequence length="765" mass="89132">MSGKLIENWFPVKEISRDAGIEMAYKSAPAYIKHARELGISGKIGREFFDPKIRNLHPWFARRPCSVARATTLASILSDDVDRDLFMDALGWNMKVNAFIKKRYPPLIFYTDPERKIIADLLKKEGKKLDEIVVCDPMAGGGSIPFESLRLGFRTVAVDYNPVAYIILKTTLEYPAKYGMELANRTREEAKKLIYHIERDLGEFYPEDAEGYIFARGFECPRCTGYIPMVNNSEIGRNHYLGFHFDSEYKCFTPYISKFKTKMPHVKGDKIVCPYCGHAIKKHEAYRIWTEKHNKLLDDLIREKFKEEEILHNHILLIKQTKYGYKIAEDRDLEAFLKACKRFSDSFAEIKTYLPLEEIPKENEVFEPVKKYGIKYWYQLFNPRQLLSLAYLIKYLEERISAIDSTDDIGKASMVYISLGISRVIDYNSILTTWKKGTIRDTLGQYARNRKISYGEAYCEAIVPRRNIRWIFEPDESIKTQGGIVPVLNEICKRLEGLGRNISVIHGDARKLTSYITEKFDLINVDPPYFDTHIYSDISEYFWQILRLSLKQFINERYIFNDEKIAEWNPNFKAVPREGELIVRKSINNSKNKDKFGEIWYAEQMSEFFKEAYNSLKDDGILIVWFTHRTLNAWKSIVSALYASNFYVTRIWPVTTELLTRLVARKNNNVLDRTLIIVARKKLETKKIDTKDYAKKLAYEIANALKEIDVSANELKIFLYAAIMSSVTLEPLHDSPIHYCYSKLIPKSLEIANEIVPMIIEEFDK</sequence>
<dbReference type="CDD" id="cd02440">
    <property type="entry name" value="AdoMet_MTases"/>
    <property type="match status" value="1"/>
</dbReference>
<proteinExistence type="predicted"/>
<name>A0A7V3ZZH1_UNCW3</name>
<dbReference type="InterPro" id="IPR029063">
    <property type="entry name" value="SAM-dependent_MTases_sf"/>
</dbReference>
<accession>A0A7V3ZZH1</accession>
<dbReference type="AlphaFoldDB" id="A0A7V3ZZH1"/>
<dbReference type="EMBL" id="DTDJ01000054">
    <property type="protein sequence ID" value="HGL18469.1"/>
    <property type="molecule type" value="Genomic_DNA"/>
</dbReference>
<evidence type="ECO:0000313" key="1">
    <source>
        <dbReference type="EMBL" id="HGL18469.1"/>
    </source>
</evidence>
<dbReference type="SUPFAM" id="SSF53335">
    <property type="entry name" value="S-adenosyl-L-methionine-dependent methyltransferases"/>
    <property type="match status" value="1"/>
</dbReference>